<evidence type="ECO:0000313" key="2">
    <source>
        <dbReference type="EMBL" id="OJD65537.1"/>
    </source>
</evidence>
<dbReference type="Proteomes" id="UP000181873">
    <property type="component" value="Unassembled WGS sequence"/>
</dbReference>
<accession>A0A1J9TI26</accession>
<dbReference type="EMBL" id="MAOE01000071">
    <property type="protein sequence ID" value="OJD65537.1"/>
    <property type="molecule type" value="Genomic_DNA"/>
</dbReference>
<feature type="compositionally biased region" description="Low complexity" evidence="1">
    <location>
        <begin position="140"/>
        <end position="153"/>
    </location>
</feature>
<gene>
    <name evidence="2" type="ORF">BAU25_10125</name>
</gene>
<evidence type="ECO:0000256" key="1">
    <source>
        <dbReference type="SAM" id="MobiDB-lite"/>
    </source>
</evidence>
<reference evidence="2 3" key="1">
    <citation type="submission" date="2016-06" db="EMBL/GenBank/DDBJ databases">
        <title>First insights into the genetic diversity and population structure of in the Bacillus cereus group bacteria from diverse marine environments.</title>
        <authorList>
            <person name="Liu Y."/>
            <person name="Lai Q."/>
            <person name="Shao Z."/>
        </authorList>
    </citation>
    <scope>NUCLEOTIDE SEQUENCE [LARGE SCALE GENOMIC DNA]</scope>
    <source>
        <strain evidence="2 3">N35-10-2</strain>
    </source>
</reference>
<name>A0A1J9TI26_9BACI</name>
<sequence>MKEVETATKDKLEDSQLGPYIEKVTYKAGEKKDDYTPVSVQIKANEKFSNLSKMETYAAMNDAFDKIIGSYNQVSCGGNNKCDYKDIKIFYGKDTYIMNIMYRGLLINDFETYTKNDYIVDMDRVDKVTPTKKYKESHNTAPTPSSGQGSTSTYDPKKDSANYDANGNYKPVDQMKPEEIKKELEGMLEESLNK</sequence>
<dbReference type="AlphaFoldDB" id="A0A1J9TI26"/>
<evidence type="ECO:0000313" key="3">
    <source>
        <dbReference type="Proteomes" id="UP000181873"/>
    </source>
</evidence>
<protein>
    <submittedName>
        <fullName evidence="2">Uncharacterized protein</fullName>
    </submittedName>
</protein>
<proteinExistence type="predicted"/>
<comment type="caution">
    <text evidence="2">The sequence shown here is derived from an EMBL/GenBank/DDBJ whole genome shotgun (WGS) entry which is preliminary data.</text>
</comment>
<feature type="compositionally biased region" description="Basic and acidic residues" evidence="1">
    <location>
        <begin position="173"/>
        <end position="194"/>
    </location>
</feature>
<feature type="region of interest" description="Disordered" evidence="1">
    <location>
        <begin position="130"/>
        <end position="194"/>
    </location>
</feature>
<organism evidence="2 3">
    <name type="scientific">Bacillus albus</name>
    <dbReference type="NCBI Taxonomy" id="2026189"/>
    <lineage>
        <taxon>Bacteria</taxon>
        <taxon>Bacillati</taxon>
        <taxon>Bacillota</taxon>
        <taxon>Bacilli</taxon>
        <taxon>Bacillales</taxon>
        <taxon>Bacillaceae</taxon>
        <taxon>Bacillus</taxon>
        <taxon>Bacillus cereus group</taxon>
    </lineage>
</organism>